<dbReference type="Gene3D" id="3.30.70.260">
    <property type="match status" value="1"/>
</dbReference>
<dbReference type="RefSeq" id="WP_206583312.1">
    <property type="nucleotide sequence ID" value="NZ_JAFJZZ010000010.1"/>
</dbReference>
<proteinExistence type="inferred from homology"/>
<dbReference type="PANTHER" id="PTHR43166">
    <property type="entry name" value="AMINO ACID IMPORT ATP-BINDING PROTEIN"/>
    <property type="match status" value="1"/>
</dbReference>
<dbReference type="SMART" id="SM00930">
    <property type="entry name" value="NIL"/>
    <property type="match status" value="1"/>
</dbReference>
<dbReference type="CDD" id="cd03258">
    <property type="entry name" value="ABC_MetN_methionine_transporter"/>
    <property type="match status" value="1"/>
</dbReference>
<evidence type="ECO:0000256" key="6">
    <source>
        <dbReference type="ARBA" id="ARBA00022967"/>
    </source>
</evidence>
<keyword evidence="5 10" id="KW-0067">ATP-binding</keyword>
<evidence type="ECO:0000256" key="2">
    <source>
        <dbReference type="ARBA" id="ARBA00022448"/>
    </source>
</evidence>
<dbReference type="Proteomes" id="UP000664545">
    <property type="component" value="Unassembled WGS sequence"/>
</dbReference>
<evidence type="ECO:0000256" key="8">
    <source>
        <dbReference type="ARBA" id="ARBA00023136"/>
    </source>
</evidence>
<evidence type="ECO:0000256" key="5">
    <source>
        <dbReference type="ARBA" id="ARBA00022840"/>
    </source>
</evidence>
<dbReference type="FunFam" id="3.40.50.300:FF:000056">
    <property type="entry name" value="Cell division ATP-binding protein FtsE"/>
    <property type="match status" value="1"/>
</dbReference>
<gene>
    <name evidence="10" type="ORF">JYB65_13970</name>
</gene>
<protein>
    <submittedName>
        <fullName evidence="10">ATP-binding cassette domain-containing protein</fullName>
    </submittedName>
</protein>
<accession>A0A939DAL9</accession>
<feature type="domain" description="ABC transporter" evidence="9">
    <location>
        <begin position="2"/>
        <end position="241"/>
    </location>
</feature>
<reference evidence="10" key="1">
    <citation type="submission" date="2021-02" db="EMBL/GenBank/DDBJ databases">
        <title>Abyssanaerobacter marinus gen.nov., sp., nov, anaerobic bacterium isolated from the Onnuri vent field of Indian Ocean and suggestion of Mogibacteriaceae fam. nov., and proposal of reclassification of ambiguous this family's genus member.</title>
        <authorList>
            <person name="Kim Y.J."/>
            <person name="Yang J.-A."/>
        </authorList>
    </citation>
    <scope>NUCLEOTIDE SEQUENCE</scope>
    <source>
        <strain evidence="10">DSM 2634</strain>
    </source>
</reference>
<dbReference type="PROSITE" id="PS50893">
    <property type="entry name" value="ABC_TRANSPORTER_2"/>
    <property type="match status" value="1"/>
</dbReference>
<dbReference type="GO" id="GO:0016887">
    <property type="term" value="F:ATP hydrolysis activity"/>
    <property type="evidence" value="ECO:0007669"/>
    <property type="project" value="InterPro"/>
</dbReference>
<dbReference type="InterPro" id="IPR050086">
    <property type="entry name" value="MetN_ABC_transporter-like"/>
</dbReference>
<dbReference type="AlphaFoldDB" id="A0A939DAL9"/>
<dbReference type="InterPro" id="IPR003439">
    <property type="entry name" value="ABC_transporter-like_ATP-bd"/>
</dbReference>
<evidence type="ECO:0000313" key="10">
    <source>
        <dbReference type="EMBL" id="MBN7774469.1"/>
    </source>
</evidence>
<dbReference type="SUPFAM" id="SSF52540">
    <property type="entry name" value="P-loop containing nucleoside triphosphate hydrolases"/>
    <property type="match status" value="1"/>
</dbReference>
<keyword evidence="8" id="KW-0472">Membrane</keyword>
<dbReference type="InterPro" id="IPR018449">
    <property type="entry name" value="NIL_domain"/>
</dbReference>
<dbReference type="Pfam" id="PF00005">
    <property type="entry name" value="ABC_tran"/>
    <property type="match status" value="1"/>
</dbReference>
<dbReference type="InterPro" id="IPR027417">
    <property type="entry name" value="P-loop_NTPase"/>
</dbReference>
<keyword evidence="7" id="KW-0029">Amino-acid transport</keyword>
<dbReference type="Gene3D" id="3.40.50.300">
    <property type="entry name" value="P-loop containing nucleotide triphosphate hydrolases"/>
    <property type="match status" value="1"/>
</dbReference>
<dbReference type="SUPFAM" id="SSF55021">
    <property type="entry name" value="ACT-like"/>
    <property type="match status" value="1"/>
</dbReference>
<name>A0A939DAL9_CLOAM</name>
<comment type="similarity">
    <text evidence="1">Belongs to the ABC transporter superfamily.</text>
</comment>
<dbReference type="GO" id="GO:0006865">
    <property type="term" value="P:amino acid transport"/>
    <property type="evidence" value="ECO:0007669"/>
    <property type="project" value="UniProtKB-KW"/>
</dbReference>
<evidence type="ECO:0000313" key="11">
    <source>
        <dbReference type="Proteomes" id="UP000664545"/>
    </source>
</evidence>
<dbReference type="SMART" id="SM00382">
    <property type="entry name" value="AAA"/>
    <property type="match status" value="1"/>
</dbReference>
<dbReference type="GO" id="GO:0005886">
    <property type="term" value="C:plasma membrane"/>
    <property type="evidence" value="ECO:0007669"/>
    <property type="project" value="UniProtKB-ARBA"/>
</dbReference>
<evidence type="ECO:0000256" key="7">
    <source>
        <dbReference type="ARBA" id="ARBA00022970"/>
    </source>
</evidence>
<dbReference type="Pfam" id="PF09383">
    <property type="entry name" value="NIL"/>
    <property type="match status" value="1"/>
</dbReference>
<dbReference type="InterPro" id="IPR003593">
    <property type="entry name" value="AAA+_ATPase"/>
</dbReference>
<keyword evidence="4" id="KW-0547">Nucleotide-binding</keyword>
<dbReference type="InterPro" id="IPR045865">
    <property type="entry name" value="ACT-like_dom_sf"/>
</dbReference>
<evidence type="ECO:0000256" key="3">
    <source>
        <dbReference type="ARBA" id="ARBA00022475"/>
    </source>
</evidence>
<comment type="caution">
    <text evidence="10">The sequence shown here is derived from an EMBL/GenBank/DDBJ whole genome shotgun (WGS) entry which is preliminary data.</text>
</comment>
<evidence type="ECO:0000256" key="1">
    <source>
        <dbReference type="ARBA" id="ARBA00005417"/>
    </source>
</evidence>
<dbReference type="PROSITE" id="PS00211">
    <property type="entry name" value="ABC_TRANSPORTER_1"/>
    <property type="match status" value="1"/>
</dbReference>
<evidence type="ECO:0000259" key="9">
    <source>
        <dbReference type="PROSITE" id="PS50893"/>
    </source>
</evidence>
<evidence type="ECO:0000256" key="4">
    <source>
        <dbReference type="ARBA" id="ARBA00022741"/>
    </source>
</evidence>
<keyword evidence="3" id="KW-1003">Cell membrane</keyword>
<dbReference type="PANTHER" id="PTHR43166:SF30">
    <property type="entry name" value="METHIONINE IMPORT ATP-BINDING PROTEIN METN"/>
    <property type="match status" value="1"/>
</dbReference>
<dbReference type="InterPro" id="IPR041701">
    <property type="entry name" value="MetN_ABC"/>
</dbReference>
<sequence length="348" mass="38331">MIVLENISKTFDTEKQTVYAVNNVSLTIQQGEIYGIIGFSGAGKSTLVRCINLLEVPTSGKVFVNDTELTGLSEKELRKARKKIGMIFQQFNLFASRTVFQNIAYPLKSSGLTKSEIRAKVYSLLDLVDLKDKETAYPSQLSGGQKQRVAIARALANDPQILLCDEATSALDPQTTLSILKLLKKLNQELGLTIVIITHEMQVVKEICDKVAVMEKGSVVEKGDVFSVFATAKQKITQDFIDTTSNLSKIYSLIEEEAPITNLKAGQCILKLKYLERNVSEALISQISRQFHIDANIIFGNIELIGEEPLGGLVAIISGEKQNIDEAISYLQSKNVGVEVILDARTLT</sequence>
<organism evidence="10 11">
    <name type="scientific">Clostridium aminobutyricum</name>
    <dbReference type="NCBI Taxonomy" id="33953"/>
    <lineage>
        <taxon>Bacteria</taxon>
        <taxon>Bacillati</taxon>
        <taxon>Bacillota</taxon>
        <taxon>Clostridia</taxon>
        <taxon>Eubacteriales</taxon>
        <taxon>Clostridiaceae</taxon>
        <taxon>Clostridium</taxon>
    </lineage>
</organism>
<dbReference type="GO" id="GO:0005524">
    <property type="term" value="F:ATP binding"/>
    <property type="evidence" value="ECO:0007669"/>
    <property type="project" value="UniProtKB-KW"/>
</dbReference>
<dbReference type="EMBL" id="JAFJZZ010000010">
    <property type="protein sequence ID" value="MBN7774469.1"/>
    <property type="molecule type" value="Genomic_DNA"/>
</dbReference>
<keyword evidence="6" id="KW-1278">Translocase</keyword>
<keyword evidence="11" id="KW-1185">Reference proteome</keyword>
<keyword evidence="2" id="KW-0813">Transport</keyword>
<dbReference type="InterPro" id="IPR017871">
    <property type="entry name" value="ABC_transporter-like_CS"/>
</dbReference>